<dbReference type="Pfam" id="PF03755">
    <property type="entry name" value="YicC-like_N"/>
    <property type="match status" value="1"/>
</dbReference>
<dbReference type="EMBL" id="CP022987">
    <property type="protein sequence ID" value="QAA93337.1"/>
    <property type="molecule type" value="Genomic_DNA"/>
</dbReference>
<dbReference type="InterPro" id="IPR013527">
    <property type="entry name" value="YicC-like_N"/>
</dbReference>
<accession>A0A410GAP9</accession>
<keyword evidence="4" id="KW-0378">Hydrolase</keyword>
<dbReference type="GO" id="GO:0016787">
    <property type="term" value="F:hydrolase activity"/>
    <property type="evidence" value="ECO:0007669"/>
    <property type="project" value="UniProtKB-KW"/>
</dbReference>
<organism evidence="8 9">
    <name type="scientific">Pollutimonas thiosulfatoxidans</name>
    <dbReference type="NCBI Taxonomy" id="2028345"/>
    <lineage>
        <taxon>Bacteria</taxon>
        <taxon>Pseudomonadati</taxon>
        <taxon>Pseudomonadota</taxon>
        <taxon>Betaproteobacteria</taxon>
        <taxon>Burkholderiales</taxon>
        <taxon>Alcaligenaceae</taxon>
        <taxon>Pollutimonas</taxon>
    </lineage>
</organism>
<gene>
    <name evidence="8" type="ORF">CKA81_05440</name>
</gene>
<sequence>MIRSMTAFGSGRTESPQGTVSVECRTVNSRYLDINFRLPDDLRMAEGALRDELGKVLKRGKIDLRVNYTRADTGGRPVLDVDYAREMAAQLAQARKIIPDLPAPRLAELMVSGTESEGFDPDIWTAMCREAAAQAIGQLQEAREREGQRLADMMLDCAAQVSAIVDEVEKDLPAMLAEHQAKLGNKLRDALTSASPEGYMHITGPELSARIAQEASLFSLRIDVAEELSRMRSHIAELQHLLGSDTQVKTAASAKSGGSAGKRLDFLFQEMNREANTLGSKASALSVTRAAINLKLLIEQMREQAQNIE</sequence>
<dbReference type="PANTHER" id="PTHR30636:SF3">
    <property type="entry name" value="UPF0701 PROTEIN YICC"/>
    <property type="match status" value="1"/>
</dbReference>
<dbReference type="InterPro" id="IPR013551">
    <property type="entry name" value="YicC-like_C"/>
</dbReference>
<evidence type="ECO:0000256" key="2">
    <source>
        <dbReference type="ARBA" id="ARBA00022722"/>
    </source>
</evidence>
<evidence type="ECO:0000313" key="8">
    <source>
        <dbReference type="EMBL" id="QAA93337.1"/>
    </source>
</evidence>
<feature type="domain" description="Endoribonuclease YicC-like C-terminal" evidence="7">
    <location>
        <begin position="170"/>
        <end position="309"/>
    </location>
</feature>
<dbReference type="Pfam" id="PF08340">
    <property type="entry name" value="YicC-like_C"/>
    <property type="match status" value="1"/>
</dbReference>
<dbReference type="OrthoDB" id="9771229at2"/>
<proteinExistence type="inferred from homology"/>
<keyword evidence="2" id="KW-0540">Nuclease</keyword>
<evidence type="ECO:0000256" key="4">
    <source>
        <dbReference type="ARBA" id="ARBA00022801"/>
    </source>
</evidence>
<evidence type="ECO:0000256" key="3">
    <source>
        <dbReference type="ARBA" id="ARBA00022759"/>
    </source>
</evidence>
<dbReference type="GO" id="GO:0004521">
    <property type="term" value="F:RNA endonuclease activity"/>
    <property type="evidence" value="ECO:0007669"/>
    <property type="project" value="InterPro"/>
</dbReference>
<evidence type="ECO:0000259" key="6">
    <source>
        <dbReference type="Pfam" id="PF03755"/>
    </source>
</evidence>
<protein>
    <submittedName>
        <fullName evidence="8">YicC family protein</fullName>
    </submittedName>
</protein>
<dbReference type="AlphaFoldDB" id="A0A410GAP9"/>
<comment type="cofactor">
    <cofactor evidence="1">
        <name>a divalent metal cation</name>
        <dbReference type="ChEBI" id="CHEBI:60240"/>
    </cofactor>
</comment>
<dbReference type="RefSeq" id="WP_128354382.1">
    <property type="nucleotide sequence ID" value="NZ_CP022987.1"/>
</dbReference>
<comment type="similarity">
    <text evidence="5">Belongs to the YicC/YloC family.</text>
</comment>
<dbReference type="Proteomes" id="UP000283474">
    <property type="component" value="Chromosome"/>
</dbReference>
<feature type="domain" description="Endoribonuclease YicC-like N-terminal" evidence="6">
    <location>
        <begin position="2"/>
        <end position="151"/>
    </location>
</feature>
<reference evidence="8 9" key="1">
    <citation type="submission" date="2017-08" db="EMBL/GenBank/DDBJ databases">
        <authorList>
            <person name="Park S.-J."/>
            <person name="Kim H."/>
        </authorList>
    </citation>
    <scope>NUCLEOTIDE SEQUENCE [LARGE SCALE GENOMIC DNA]</scope>
    <source>
        <strain evidence="9">ye3</strain>
    </source>
</reference>
<keyword evidence="3" id="KW-0255">Endonuclease</keyword>
<keyword evidence="9" id="KW-1185">Reference proteome</keyword>
<evidence type="ECO:0000256" key="5">
    <source>
        <dbReference type="ARBA" id="ARBA00035648"/>
    </source>
</evidence>
<name>A0A410GAP9_9BURK</name>
<evidence type="ECO:0000313" key="9">
    <source>
        <dbReference type="Proteomes" id="UP000283474"/>
    </source>
</evidence>
<evidence type="ECO:0000256" key="1">
    <source>
        <dbReference type="ARBA" id="ARBA00001968"/>
    </source>
</evidence>
<dbReference type="KEGG" id="pus:CKA81_05440"/>
<dbReference type="PANTHER" id="PTHR30636">
    <property type="entry name" value="UPF0701 PROTEIN YICC"/>
    <property type="match status" value="1"/>
</dbReference>
<dbReference type="InterPro" id="IPR005229">
    <property type="entry name" value="YicC/YloC-like"/>
</dbReference>
<dbReference type="NCBIfam" id="TIGR00255">
    <property type="entry name" value="YicC/YloC family endoribonuclease"/>
    <property type="match status" value="1"/>
</dbReference>
<evidence type="ECO:0000259" key="7">
    <source>
        <dbReference type="Pfam" id="PF08340"/>
    </source>
</evidence>